<dbReference type="SMART" id="SM00073">
    <property type="entry name" value="HPT"/>
    <property type="match status" value="1"/>
</dbReference>
<dbReference type="Pfam" id="PF01627">
    <property type="entry name" value="Hpt"/>
    <property type="match status" value="1"/>
</dbReference>
<dbReference type="EC" id="2.7.13.3" evidence="4"/>
<dbReference type="GO" id="GO:0000160">
    <property type="term" value="P:phosphorelay signal transduction system"/>
    <property type="evidence" value="ECO:0007669"/>
    <property type="project" value="UniProtKB-KW"/>
</dbReference>
<dbReference type="Proteomes" id="UP000196573">
    <property type="component" value="Unassembled WGS sequence"/>
</dbReference>
<accession>A0A1X7AHW2</accession>
<organism evidence="4 5">
    <name type="scientific">Parendozoicomonas haliclonae</name>
    <dbReference type="NCBI Taxonomy" id="1960125"/>
    <lineage>
        <taxon>Bacteria</taxon>
        <taxon>Pseudomonadati</taxon>
        <taxon>Pseudomonadota</taxon>
        <taxon>Gammaproteobacteria</taxon>
        <taxon>Oceanospirillales</taxon>
        <taxon>Endozoicomonadaceae</taxon>
        <taxon>Parendozoicomonas</taxon>
    </lineage>
</organism>
<keyword evidence="4" id="KW-0808">Transferase</keyword>
<dbReference type="RefSeq" id="WP_087108704.1">
    <property type="nucleotide sequence ID" value="NZ_CBCSCN010000008.1"/>
</dbReference>
<dbReference type="EMBL" id="FWPT01000003">
    <property type="protein sequence ID" value="SMA43682.1"/>
    <property type="molecule type" value="Genomic_DNA"/>
</dbReference>
<evidence type="ECO:0000259" key="3">
    <source>
        <dbReference type="PROSITE" id="PS50894"/>
    </source>
</evidence>
<gene>
    <name evidence="4" type="primary">torS_1</name>
    <name evidence="4" type="ORF">EHSB41UT_01645</name>
</gene>
<dbReference type="PROSITE" id="PS50894">
    <property type="entry name" value="HPT"/>
    <property type="match status" value="1"/>
</dbReference>
<evidence type="ECO:0000313" key="4">
    <source>
        <dbReference type="EMBL" id="SMA43682.1"/>
    </source>
</evidence>
<dbReference type="InterPro" id="IPR008207">
    <property type="entry name" value="Sig_transdc_His_kin_Hpt_dom"/>
</dbReference>
<dbReference type="Gene3D" id="1.20.120.160">
    <property type="entry name" value="HPT domain"/>
    <property type="match status" value="1"/>
</dbReference>
<name>A0A1X7AHW2_9GAMM</name>
<sequence length="117" mass="12452">MEPVDFSVLDEFKELMGDEGEDEVRDLVALYLEDGPVQLEAMRSSLSSGDVETLKRAAHSFKSSCGNIGAIRLQGTCSELEQKAASGELGADCQTLITQAESSFAEVKAALGSYLAS</sequence>
<evidence type="ECO:0000313" key="5">
    <source>
        <dbReference type="Proteomes" id="UP000196573"/>
    </source>
</evidence>
<evidence type="ECO:0000256" key="1">
    <source>
        <dbReference type="ARBA" id="ARBA00023012"/>
    </source>
</evidence>
<dbReference type="GO" id="GO:0004673">
    <property type="term" value="F:protein histidine kinase activity"/>
    <property type="evidence" value="ECO:0007669"/>
    <property type="project" value="UniProtKB-EC"/>
</dbReference>
<feature type="domain" description="HPt" evidence="3">
    <location>
        <begin position="20"/>
        <end position="114"/>
    </location>
</feature>
<keyword evidence="1" id="KW-0902">Two-component regulatory system</keyword>
<keyword evidence="2" id="KW-0597">Phosphoprotein</keyword>
<proteinExistence type="predicted"/>
<dbReference type="OrthoDB" id="9131849at2"/>
<dbReference type="SUPFAM" id="SSF47226">
    <property type="entry name" value="Histidine-containing phosphotransfer domain, HPT domain"/>
    <property type="match status" value="1"/>
</dbReference>
<evidence type="ECO:0000256" key="2">
    <source>
        <dbReference type="PROSITE-ProRule" id="PRU00110"/>
    </source>
</evidence>
<protein>
    <submittedName>
        <fullName evidence="4">Sensor protein TorS</fullName>
        <ecNumber evidence="4">2.7.13.3</ecNumber>
    </submittedName>
</protein>
<keyword evidence="5" id="KW-1185">Reference proteome</keyword>
<feature type="modified residue" description="Phosphohistidine" evidence="2">
    <location>
        <position position="59"/>
    </location>
</feature>
<reference evidence="4 5" key="1">
    <citation type="submission" date="2017-03" db="EMBL/GenBank/DDBJ databases">
        <authorList>
            <person name="Afonso C.L."/>
            <person name="Miller P.J."/>
            <person name="Scott M.A."/>
            <person name="Spackman E."/>
            <person name="Goraichik I."/>
            <person name="Dimitrov K.M."/>
            <person name="Suarez D.L."/>
            <person name="Swayne D.E."/>
        </authorList>
    </citation>
    <scope>NUCLEOTIDE SEQUENCE [LARGE SCALE GENOMIC DNA]</scope>
    <source>
        <strain evidence="4">SB41UT1</strain>
    </source>
</reference>
<dbReference type="InterPro" id="IPR036641">
    <property type="entry name" value="HPT_dom_sf"/>
</dbReference>
<dbReference type="AlphaFoldDB" id="A0A1X7AHW2"/>